<evidence type="ECO:0000313" key="12">
    <source>
        <dbReference type="EMBL" id="NPU64143.1"/>
    </source>
</evidence>
<evidence type="ECO:0000259" key="11">
    <source>
        <dbReference type="SMART" id="SM01185"/>
    </source>
</evidence>
<dbReference type="SUPFAM" id="SSF50249">
    <property type="entry name" value="Nucleic acid-binding proteins"/>
    <property type="match status" value="2"/>
</dbReference>
<keyword evidence="6 7" id="KW-0648">Protein biosynthesis</keyword>
<dbReference type="InterPro" id="IPR014722">
    <property type="entry name" value="Rib_uL2_dom2"/>
</dbReference>
<dbReference type="PANTHER" id="PTHR30053">
    <property type="entry name" value="ELONGATION FACTOR P"/>
    <property type="match status" value="1"/>
</dbReference>
<dbReference type="Gene3D" id="2.40.50.140">
    <property type="entry name" value="Nucleic acid-binding proteins"/>
    <property type="match status" value="2"/>
</dbReference>
<comment type="caution">
    <text evidence="12">The sequence shown here is derived from an EMBL/GenBank/DDBJ whole genome shotgun (WGS) entry which is preliminary data.</text>
</comment>
<dbReference type="SUPFAM" id="SSF50104">
    <property type="entry name" value="Translation proteins SH3-like domain"/>
    <property type="match status" value="1"/>
</dbReference>
<gene>
    <name evidence="7 12" type="primary">efp</name>
    <name evidence="12" type="ORF">HL667_03965</name>
</gene>
<keyword evidence="4 7" id="KW-0963">Cytoplasm</keyword>
<evidence type="ECO:0000256" key="7">
    <source>
        <dbReference type="HAMAP-Rule" id="MF_00141"/>
    </source>
</evidence>
<dbReference type="InterPro" id="IPR015365">
    <property type="entry name" value="Elong-fact-P_C"/>
</dbReference>
<evidence type="ECO:0000256" key="9">
    <source>
        <dbReference type="RuleBase" id="RU004389"/>
    </source>
</evidence>
<evidence type="ECO:0000256" key="3">
    <source>
        <dbReference type="ARBA" id="ARBA00009479"/>
    </source>
</evidence>
<dbReference type="Pfam" id="PF01132">
    <property type="entry name" value="EFP"/>
    <property type="match status" value="1"/>
</dbReference>
<sequence length="188" mass="20744">MKVIASSIRKGNVIEQDGKLYVVVTAENIHPGKGTPVSQIEMRRISDGVKISERFKTTDQVEKATIEERNFTFLYEDADGFHFMNPETYDQVQVPKDVVGTQAAYLQENMTVKLSMHDVVPVAIALPQRVTLEVVETEPVTKGQTASSSYKPAVLSNGVRTGVPAHITVGTRIVVMTEDGSYCERAKD</sequence>
<dbReference type="Proteomes" id="UP000886476">
    <property type="component" value="Unassembled WGS sequence"/>
</dbReference>
<protein>
    <recommendedName>
        <fullName evidence="7 8">Elongation factor P</fullName>
        <shortName evidence="7">EF-P</shortName>
    </recommendedName>
</protein>
<dbReference type="NCBIfam" id="TIGR00038">
    <property type="entry name" value="efp"/>
    <property type="match status" value="1"/>
</dbReference>
<evidence type="ECO:0000256" key="2">
    <source>
        <dbReference type="ARBA" id="ARBA00004815"/>
    </source>
</evidence>
<dbReference type="InterPro" id="IPR020599">
    <property type="entry name" value="Transl_elong_fac_P/YeiP"/>
</dbReference>
<evidence type="ECO:0000256" key="6">
    <source>
        <dbReference type="ARBA" id="ARBA00022917"/>
    </source>
</evidence>
<accession>A0ABX2C7A4</accession>
<dbReference type="HAMAP" id="MF_00141">
    <property type="entry name" value="EF_P"/>
    <property type="match status" value="1"/>
</dbReference>
<comment type="function">
    <text evidence="7">Involved in peptide bond synthesis. Stimulates efficient translation and peptide-bond synthesis on native or reconstituted 70S ribosomes in vitro. Probably functions indirectly by altering the affinity of the ribosome for aminoacyl-tRNA, thus increasing their reactivity as acceptors for peptidyl transferase.</text>
</comment>
<dbReference type="GO" id="GO:0003746">
    <property type="term" value="F:translation elongation factor activity"/>
    <property type="evidence" value="ECO:0007669"/>
    <property type="project" value="UniProtKB-KW"/>
</dbReference>
<keyword evidence="5 7" id="KW-0251">Elongation factor</keyword>
<dbReference type="CDD" id="cd04470">
    <property type="entry name" value="S1_EF-P_repeat_1"/>
    <property type="match status" value="1"/>
</dbReference>
<comment type="subcellular location">
    <subcellularLocation>
        <location evidence="1 7">Cytoplasm</location>
    </subcellularLocation>
</comment>
<dbReference type="EMBL" id="JABFDN010000001">
    <property type="protein sequence ID" value="NPU64143.1"/>
    <property type="molecule type" value="Genomic_DNA"/>
</dbReference>
<dbReference type="InterPro" id="IPR011768">
    <property type="entry name" value="Transl_elongation_fac_P"/>
</dbReference>
<name>A0ABX2C7A4_9BRAD</name>
<dbReference type="Gene3D" id="2.30.30.30">
    <property type="match status" value="1"/>
</dbReference>
<organism evidence="12 13">
    <name type="scientific">Bradyrhizobium aeschynomenes</name>
    <dbReference type="NCBI Taxonomy" id="2734909"/>
    <lineage>
        <taxon>Bacteria</taxon>
        <taxon>Pseudomonadati</taxon>
        <taxon>Pseudomonadota</taxon>
        <taxon>Alphaproteobacteria</taxon>
        <taxon>Hyphomicrobiales</taxon>
        <taxon>Nitrobacteraceae</taxon>
        <taxon>Bradyrhizobium</taxon>
    </lineage>
</organism>
<dbReference type="NCBIfam" id="NF001810">
    <property type="entry name" value="PRK00529.1"/>
    <property type="match status" value="1"/>
</dbReference>
<evidence type="ECO:0000313" key="13">
    <source>
        <dbReference type="Proteomes" id="UP000886476"/>
    </source>
</evidence>
<dbReference type="InterPro" id="IPR013852">
    <property type="entry name" value="Transl_elong_P/YeiP_CS"/>
</dbReference>
<evidence type="ECO:0000256" key="4">
    <source>
        <dbReference type="ARBA" id="ARBA00022490"/>
    </source>
</evidence>
<dbReference type="PANTHER" id="PTHR30053:SF14">
    <property type="entry name" value="TRANSLATION ELONGATION FACTOR KOW-LIKE DOMAIN-CONTAINING PROTEIN"/>
    <property type="match status" value="1"/>
</dbReference>
<evidence type="ECO:0000256" key="8">
    <source>
        <dbReference type="NCBIfam" id="TIGR00038"/>
    </source>
</evidence>
<dbReference type="InterPro" id="IPR008991">
    <property type="entry name" value="Translation_prot_SH3-like_sf"/>
</dbReference>
<dbReference type="InterPro" id="IPR001059">
    <property type="entry name" value="Transl_elong_P/YeiP_cen"/>
</dbReference>
<feature type="domain" description="Translation elongation factor P/YeiP central" evidence="11">
    <location>
        <begin position="68"/>
        <end position="122"/>
    </location>
</feature>
<dbReference type="SMART" id="SM00841">
    <property type="entry name" value="Elong-fact-P_C"/>
    <property type="match status" value="1"/>
</dbReference>
<dbReference type="Pfam" id="PF09285">
    <property type="entry name" value="Elong-fact-P_C"/>
    <property type="match status" value="1"/>
</dbReference>
<dbReference type="InterPro" id="IPR013185">
    <property type="entry name" value="Transl_elong_KOW-like"/>
</dbReference>
<evidence type="ECO:0000256" key="1">
    <source>
        <dbReference type="ARBA" id="ARBA00004496"/>
    </source>
</evidence>
<dbReference type="InterPro" id="IPR012340">
    <property type="entry name" value="NA-bd_OB-fold"/>
</dbReference>
<keyword evidence="13" id="KW-1185">Reference proteome</keyword>
<proteinExistence type="inferred from homology"/>
<dbReference type="PROSITE" id="PS01275">
    <property type="entry name" value="EFP"/>
    <property type="match status" value="1"/>
</dbReference>
<comment type="pathway">
    <text evidence="2 7">Protein biosynthesis; polypeptide chain elongation.</text>
</comment>
<dbReference type="Pfam" id="PF08207">
    <property type="entry name" value="EFP_N"/>
    <property type="match status" value="1"/>
</dbReference>
<reference evidence="12" key="1">
    <citation type="submission" date="2020-05" db="EMBL/GenBank/DDBJ databases">
        <title>Nod-independent and nitrogen-fixing Bradyrhizobium aeschynomene sp. nov. isolated from nodules of Aeschynomene indica.</title>
        <authorList>
            <person name="Zhang Z."/>
        </authorList>
    </citation>
    <scope>NUCLEOTIDE SEQUENCE</scope>
    <source>
        <strain evidence="12">83012</strain>
    </source>
</reference>
<feature type="domain" description="Elongation factor P C-terminal" evidence="10">
    <location>
        <begin position="130"/>
        <end position="185"/>
    </location>
</feature>
<dbReference type="PIRSF" id="PIRSF005901">
    <property type="entry name" value="EF-P"/>
    <property type="match status" value="1"/>
</dbReference>
<comment type="similarity">
    <text evidence="3 7 9">Belongs to the elongation factor P family.</text>
</comment>
<evidence type="ECO:0000256" key="5">
    <source>
        <dbReference type="ARBA" id="ARBA00022768"/>
    </source>
</evidence>
<dbReference type="RefSeq" id="WP_172109165.1">
    <property type="nucleotide sequence ID" value="NZ_JABFDM010000015.1"/>
</dbReference>
<evidence type="ECO:0000259" key="10">
    <source>
        <dbReference type="SMART" id="SM00841"/>
    </source>
</evidence>
<dbReference type="SMART" id="SM01185">
    <property type="entry name" value="EFP"/>
    <property type="match status" value="1"/>
</dbReference>